<evidence type="ECO:0000313" key="1">
    <source>
        <dbReference type="EMBL" id="KAF8433750.1"/>
    </source>
</evidence>
<proteinExistence type="predicted"/>
<dbReference type="AlphaFoldDB" id="A0AAD4BLT3"/>
<organism evidence="1 2">
    <name type="scientific">Boletus edulis BED1</name>
    <dbReference type="NCBI Taxonomy" id="1328754"/>
    <lineage>
        <taxon>Eukaryota</taxon>
        <taxon>Fungi</taxon>
        <taxon>Dikarya</taxon>
        <taxon>Basidiomycota</taxon>
        <taxon>Agaricomycotina</taxon>
        <taxon>Agaricomycetes</taxon>
        <taxon>Agaricomycetidae</taxon>
        <taxon>Boletales</taxon>
        <taxon>Boletineae</taxon>
        <taxon>Boletaceae</taxon>
        <taxon>Boletoideae</taxon>
        <taxon>Boletus</taxon>
    </lineage>
</organism>
<reference evidence="1" key="2">
    <citation type="journal article" date="2020" name="Nat. Commun.">
        <title>Large-scale genome sequencing of mycorrhizal fungi provides insights into the early evolution of symbiotic traits.</title>
        <authorList>
            <person name="Miyauchi S."/>
            <person name="Kiss E."/>
            <person name="Kuo A."/>
            <person name="Drula E."/>
            <person name="Kohler A."/>
            <person name="Sanchez-Garcia M."/>
            <person name="Morin E."/>
            <person name="Andreopoulos B."/>
            <person name="Barry K.W."/>
            <person name="Bonito G."/>
            <person name="Buee M."/>
            <person name="Carver A."/>
            <person name="Chen C."/>
            <person name="Cichocki N."/>
            <person name="Clum A."/>
            <person name="Culley D."/>
            <person name="Crous P.W."/>
            <person name="Fauchery L."/>
            <person name="Girlanda M."/>
            <person name="Hayes R.D."/>
            <person name="Keri Z."/>
            <person name="LaButti K."/>
            <person name="Lipzen A."/>
            <person name="Lombard V."/>
            <person name="Magnuson J."/>
            <person name="Maillard F."/>
            <person name="Murat C."/>
            <person name="Nolan M."/>
            <person name="Ohm R.A."/>
            <person name="Pangilinan J."/>
            <person name="Pereira M.F."/>
            <person name="Perotto S."/>
            <person name="Peter M."/>
            <person name="Pfister S."/>
            <person name="Riley R."/>
            <person name="Sitrit Y."/>
            <person name="Stielow J.B."/>
            <person name="Szollosi G."/>
            <person name="Zifcakova L."/>
            <person name="Stursova M."/>
            <person name="Spatafora J.W."/>
            <person name="Tedersoo L."/>
            <person name="Vaario L.M."/>
            <person name="Yamada A."/>
            <person name="Yan M."/>
            <person name="Wang P."/>
            <person name="Xu J."/>
            <person name="Bruns T."/>
            <person name="Baldrian P."/>
            <person name="Vilgalys R."/>
            <person name="Dunand C."/>
            <person name="Henrissat B."/>
            <person name="Grigoriev I.V."/>
            <person name="Hibbett D."/>
            <person name="Nagy L.G."/>
            <person name="Martin F.M."/>
        </authorList>
    </citation>
    <scope>NUCLEOTIDE SEQUENCE</scope>
    <source>
        <strain evidence="1">BED1</strain>
    </source>
</reference>
<evidence type="ECO:0000313" key="2">
    <source>
        <dbReference type="Proteomes" id="UP001194468"/>
    </source>
</evidence>
<comment type="caution">
    <text evidence="1">The sequence shown here is derived from an EMBL/GenBank/DDBJ whole genome shotgun (WGS) entry which is preliminary data.</text>
</comment>
<protein>
    <submittedName>
        <fullName evidence="1">Uncharacterized protein</fullName>
    </submittedName>
</protein>
<reference evidence="1" key="1">
    <citation type="submission" date="2019-10" db="EMBL/GenBank/DDBJ databases">
        <authorList>
            <consortium name="DOE Joint Genome Institute"/>
            <person name="Kuo A."/>
            <person name="Miyauchi S."/>
            <person name="Kiss E."/>
            <person name="Drula E."/>
            <person name="Kohler A."/>
            <person name="Sanchez-Garcia M."/>
            <person name="Andreopoulos B."/>
            <person name="Barry K.W."/>
            <person name="Bonito G."/>
            <person name="Buee M."/>
            <person name="Carver A."/>
            <person name="Chen C."/>
            <person name="Cichocki N."/>
            <person name="Clum A."/>
            <person name="Culley D."/>
            <person name="Crous P.W."/>
            <person name="Fauchery L."/>
            <person name="Girlanda M."/>
            <person name="Hayes R."/>
            <person name="Keri Z."/>
            <person name="LaButti K."/>
            <person name="Lipzen A."/>
            <person name="Lombard V."/>
            <person name="Magnuson J."/>
            <person name="Maillard F."/>
            <person name="Morin E."/>
            <person name="Murat C."/>
            <person name="Nolan M."/>
            <person name="Ohm R."/>
            <person name="Pangilinan J."/>
            <person name="Pereira M."/>
            <person name="Perotto S."/>
            <person name="Peter M."/>
            <person name="Riley R."/>
            <person name="Sitrit Y."/>
            <person name="Stielow B."/>
            <person name="Szollosi G."/>
            <person name="Zifcakova L."/>
            <person name="Stursova M."/>
            <person name="Spatafora J.W."/>
            <person name="Tedersoo L."/>
            <person name="Vaario L.-M."/>
            <person name="Yamada A."/>
            <person name="Yan M."/>
            <person name="Wang P."/>
            <person name="Xu J."/>
            <person name="Bruns T."/>
            <person name="Baldrian P."/>
            <person name="Vilgalys R."/>
            <person name="Henrissat B."/>
            <person name="Grigoriev I.V."/>
            <person name="Hibbett D."/>
            <person name="Nagy L.G."/>
            <person name="Martin F.M."/>
        </authorList>
    </citation>
    <scope>NUCLEOTIDE SEQUENCE</scope>
    <source>
        <strain evidence="1">BED1</strain>
    </source>
</reference>
<gene>
    <name evidence="1" type="ORF">L210DRAFT_3411398</name>
</gene>
<dbReference type="EMBL" id="WHUW01000032">
    <property type="protein sequence ID" value="KAF8433750.1"/>
    <property type="molecule type" value="Genomic_DNA"/>
</dbReference>
<sequence>MVLNLLPLPAIARFAASSFAHRQGVAILFRGRLRALVNQFFSHPYLFMDALIGAQGVVSGSCALRIIFALETRGWEASDLDVYVPRGKVAIMTRFLLSAGYLSPTVHHAGYHAYDAILTVSSFQKNGHKVDIIESCNSSAVAPILAFHLTALMNYVTPLSIFSAYAGFTTRRQAVVNPILFDRGQLTLRTCLALAKYRERGFEILSTSQSYLRQTQFMGERGHVCGRAAACALTCRSTNDEHCVFIQFGGQLYEECEYESPIVVDWCLGGRLCNLTLGYQLPYVMVQRSM</sequence>
<keyword evidence="2" id="KW-1185">Reference proteome</keyword>
<accession>A0AAD4BLT3</accession>
<dbReference type="Proteomes" id="UP001194468">
    <property type="component" value="Unassembled WGS sequence"/>
</dbReference>
<name>A0AAD4BLT3_BOLED</name>